<dbReference type="InterPro" id="IPR036135">
    <property type="entry name" value="MoeA_linker/N_sf"/>
</dbReference>
<comment type="catalytic activity">
    <reaction evidence="5">
        <text>adenylyl-molybdopterin + molybdate = Mo-molybdopterin + AMP + H(+)</text>
        <dbReference type="Rhea" id="RHEA:35047"/>
        <dbReference type="ChEBI" id="CHEBI:15378"/>
        <dbReference type="ChEBI" id="CHEBI:36264"/>
        <dbReference type="ChEBI" id="CHEBI:62727"/>
        <dbReference type="ChEBI" id="CHEBI:71302"/>
        <dbReference type="ChEBI" id="CHEBI:456215"/>
        <dbReference type="EC" id="2.10.1.1"/>
    </reaction>
</comment>
<feature type="domain" description="MoaB/Mog" evidence="7">
    <location>
        <begin position="176"/>
        <end position="315"/>
    </location>
</feature>
<dbReference type="SMART" id="SM00852">
    <property type="entry name" value="MoCF_biosynth"/>
    <property type="match status" value="1"/>
</dbReference>
<dbReference type="SUPFAM" id="SSF63867">
    <property type="entry name" value="MoeA C-terminal domain-like"/>
    <property type="match status" value="1"/>
</dbReference>
<gene>
    <name evidence="8" type="ORF">ACFQZS_02925</name>
</gene>
<dbReference type="InterPro" id="IPR036688">
    <property type="entry name" value="MoeA_C_domain_IV_sf"/>
</dbReference>
<dbReference type="InterPro" id="IPR038987">
    <property type="entry name" value="MoeA-like"/>
</dbReference>
<dbReference type="InterPro" id="IPR008284">
    <property type="entry name" value="MoCF_biosynth_CS"/>
</dbReference>
<dbReference type="PROSITE" id="PS01079">
    <property type="entry name" value="MOCF_BIOSYNTHESIS_2"/>
    <property type="match status" value="1"/>
</dbReference>
<evidence type="ECO:0000256" key="6">
    <source>
        <dbReference type="RuleBase" id="RU365090"/>
    </source>
</evidence>
<dbReference type="Gene3D" id="2.40.340.10">
    <property type="entry name" value="MoeA, C-terminal, domain IV"/>
    <property type="match status" value="1"/>
</dbReference>
<dbReference type="CDD" id="cd00887">
    <property type="entry name" value="MoeA"/>
    <property type="match status" value="1"/>
</dbReference>
<evidence type="ECO:0000256" key="5">
    <source>
        <dbReference type="ARBA" id="ARBA00047317"/>
    </source>
</evidence>
<proteinExistence type="inferred from homology"/>
<keyword evidence="6" id="KW-0479">Metal-binding</keyword>
<dbReference type="Pfam" id="PF03453">
    <property type="entry name" value="MoeA_N"/>
    <property type="match status" value="1"/>
</dbReference>
<dbReference type="PANTHER" id="PTHR10192:SF5">
    <property type="entry name" value="GEPHYRIN"/>
    <property type="match status" value="1"/>
</dbReference>
<comment type="cofactor">
    <cofactor evidence="6">
        <name>Mg(2+)</name>
        <dbReference type="ChEBI" id="CHEBI:18420"/>
    </cofactor>
</comment>
<dbReference type="Proteomes" id="UP001596958">
    <property type="component" value="Unassembled WGS sequence"/>
</dbReference>
<keyword evidence="6" id="KW-0500">Molybdenum</keyword>
<dbReference type="Gene3D" id="3.40.980.10">
    <property type="entry name" value="MoaB/Mog-like domain"/>
    <property type="match status" value="1"/>
</dbReference>
<keyword evidence="4 6" id="KW-0501">Molybdenum cofactor biosynthesis</keyword>
<dbReference type="Pfam" id="PF03454">
    <property type="entry name" value="MoeA_C"/>
    <property type="match status" value="1"/>
</dbReference>
<dbReference type="SUPFAM" id="SSF63882">
    <property type="entry name" value="MoeA N-terminal region -like"/>
    <property type="match status" value="1"/>
</dbReference>
<evidence type="ECO:0000256" key="3">
    <source>
        <dbReference type="ARBA" id="ARBA00010763"/>
    </source>
</evidence>
<dbReference type="SUPFAM" id="SSF53218">
    <property type="entry name" value="Molybdenum cofactor biosynthesis proteins"/>
    <property type="match status" value="1"/>
</dbReference>
<sequence>MVTVEQAEELILNNAGDYGAEIILFNESLGRVLAETIKADRDLPPFNRVSMDGIAIKFADFEQGIKTFKIIGIQAAGDAPVNATQPGECVEIMTGAALPGAVDTVIRYEDLEISDGKATLQIGDIKKGQNIHFRGADRREGDIVLTPGRVITPAVISMVASVGETELRVKRKPRVVIVSSGDELVDVAAKPSPYQIRRSNNYMVKAVLAGLGIDAAMVHIPDEPEAIKSTLQQCLVNFDVLLLSGGISMGKFDYIPQVLKDLQFEQIFHKVQQRPGKPFWFGKHENGVVVFAFPGNPVATFMCTQRYFIPWLNKTLGAESKPAVYAALNEDIAFEPALQYFLQVKLSFGDDGRLFATPVEGNGSGDFANLADTDAFMELPLNKNEFKKGEVYRVWMFNQQ</sequence>
<keyword evidence="6" id="KW-0460">Magnesium</keyword>
<dbReference type="Gene3D" id="2.170.190.11">
    <property type="entry name" value="Molybdopterin biosynthesis moea protein, domain 3"/>
    <property type="match status" value="1"/>
</dbReference>
<dbReference type="Gene3D" id="3.90.105.10">
    <property type="entry name" value="Molybdopterin biosynthesis moea protein, domain 2"/>
    <property type="match status" value="1"/>
</dbReference>
<dbReference type="EMBL" id="JBHTHU010000001">
    <property type="protein sequence ID" value="MFD0749079.1"/>
    <property type="molecule type" value="Genomic_DNA"/>
</dbReference>
<keyword evidence="9" id="KW-1185">Reference proteome</keyword>
<dbReference type="RefSeq" id="WP_377097134.1">
    <property type="nucleotide sequence ID" value="NZ_JBHTHU010000001.1"/>
</dbReference>
<evidence type="ECO:0000259" key="7">
    <source>
        <dbReference type="SMART" id="SM00852"/>
    </source>
</evidence>
<keyword evidence="6" id="KW-0808">Transferase</keyword>
<reference evidence="9" key="1">
    <citation type="journal article" date="2019" name="Int. J. Syst. Evol. Microbiol.">
        <title>The Global Catalogue of Microorganisms (GCM) 10K type strain sequencing project: providing services to taxonomists for standard genome sequencing and annotation.</title>
        <authorList>
            <consortium name="The Broad Institute Genomics Platform"/>
            <consortium name="The Broad Institute Genome Sequencing Center for Infectious Disease"/>
            <person name="Wu L."/>
            <person name="Ma J."/>
        </authorList>
    </citation>
    <scope>NUCLEOTIDE SEQUENCE [LARGE SCALE GENOMIC DNA]</scope>
    <source>
        <strain evidence="9">CCUG 63418</strain>
    </source>
</reference>
<dbReference type="InterPro" id="IPR005111">
    <property type="entry name" value="MoeA_C_domain_IV"/>
</dbReference>
<dbReference type="EC" id="2.10.1.1" evidence="6"/>
<protein>
    <recommendedName>
        <fullName evidence="6">Molybdopterin molybdenumtransferase</fullName>
        <ecNumber evidence="6">2.10.1.1</ecNumber>
    </recommendedName>
</protein>
<evidence type="ECO:0000256" key="1">
    <source>
        <dbReference type="ARBA" id="ARBA00002901"/>
    </source>
</evidence>
<dbReference type="Pfam" id="PF00994">
    <property type="entry name" value="MoCF_biosynth"/>
    <property type="match status" value="1"/>
</dbReference>
<dbReference type="InterPro" id="IPR036425">
    <property type="entry name" value="MoaB/Mog-like_dom_sf"/>
</dbReference>
<evidence type="ECO:0000256" key="4">
    <source>
        <dbReference type="ARBA" id="ARBA00023150"/>
    </source>
</evidence>
<dbReference type="InterPro" id="IPR001453">
    <property type="entry name" value="MoaB/Mog_dom"/>
</dbReference>
<accession>A0ABW2YU16</accession>
<comment type="pathway">
    <text evidence="2 6">Cofactor biosynthesis; molybdopterin biosynthesis.</text>
</comment>
<evidence type="ECO:0000256" key="2">
    <source>
        <dbReference type="ARBA" id="ARBA00005046"/>
    </source>
</evidence>
<evidence type="ECO:0000313" key="8">
    <source>
        <dbReference type="EMBL" id="MFD0749079.1"/>
    </source>
</evidence>
<organism evidence="8 9">
    <name type="scientific">Mucilaginibacter calamicampi</name>
    <dbReference type="NCBI Taxonomy" id="1302352"/>
    <lineage>
        <taxon>Bacteria</taxon>
        <taxon>Pseudomonadati</taxon>
        <taxon>Bacteroidota</taxon>
        <taxon>Sphingobacteriia</taxon>
        <taxon>Sphingobacteriales</taxon>
        <taxon>Sphingobacteriaceae</taxon>
        <taxon>Mucilaginibacter</taxon>
    </lineage>
</organism>
<dbReference type="PANTHER" id="PTHR10192">
    <property type="entry name" value="MOLYBDOPTERIN BIOSYNTHESIS PROTEIN"/>
    <property type="match status" value="1"/>
</dbReference>
<comment type="similarity">
    <text evidence="3 6">Belongs to the MoeA family.</text>
</comment>
<dbReference type="NCBIfam" id="TIGR00177">
    <property type="entry name" value="molyb_syn"/>
    <property type="match status" value="1"/>
</dbReference>
<comment type="caution">
    <text evidence="8">The sequence shown here is derived from an EMBL/GenBank/DDBJ whole genome shotgun (WGS) entry which is preliminary data.</text>
</comment>
<comment type="function">
    <text evidence="1 6">Catalyzes the insertion of molybdate into adenylated molybdopterin with the concomitant release of AMP.</text>
</comment>
<name>A0ABW2YU16_9SPHI</name>
<dbReference type="InterPro" id="IPR005110">
    <property type="entry name" value="MoeA_linker/N"/>
</dbReference>
<evidence type="ECO:0000313" key="9">
    <source>
        <dbReference type="Proteomes" id="UP001596958"/>
    </source>
</evidence>